<dbReference type="EMBL" id="AP019697">
    <property type="protein sequence ID" value="BBK24370.1"/>
    <property type="molecule type" value="Genomic_DNA"/>
</dbReference>
<dbReference type="Gene3D" id="3.40.50.1860">
    <property type="match status" value="2"/>
</dbReference>
<dbReference type="UniPathway" id="UPA00219"/>
<evidence type="ECO:0000256" key="2">
    <source>
        <dbReference type="ARBA" id="ARBA00013090"/>
    </source>
</evidence>
<dbReference type="InterPro" id="IPR015942">
    <property type="entry name" value="Asp/Glu/hydantoin_racemase"/>
</dbReference>
<comment type="similarity">
    <text evidence="7">Belongs to the aspartate/glutamate racemases family.</text>
</comment>
<dbReference type="OrthoDB" id="9801055at2"/>
<dbReference type="PANTHER" id="PTHR21198:SF3">
    <property type="entry name" value="GLUTAMATE RACEMASE"/>
    <property type="match status" value="1"/>
</dbReference>
<dbReference type="GO" id="GO:0008360">
    <property type="term" value="P:regulation of cell shape"/>
    <property type="evidence" value="ECO:0007669"/>
    <property type="project" value="UniProtKB-KW"/>
</dbReference>
<protein>
    <recommendedName>
        <fullName evidence="2 7">Glutamate racemase</fullName>
        <ecNumber evidence="2 7">5.1.1.3</ecNumber>
    </recommendedName>
</protein>
<dbReference type="Pfam" id="PF01177">
    <property type="entry name" value="Asp_Glu_race"/>
    <property type="match status" value="1"/>
</dbReference>
<keyword evidence="9" id="KW-1185">Reference proteome</keyword>
<dbReference type="PANTHER" id="PTHR21198">
    <property type="entry name" value="GLUTAMATE RACEMASE"/>
    <property type="match status" value="1"/>
</dbReference>
<name>A0A8D5A5B3_9FIRM</name>
<comment type="pathway">
    <text evidence="7">Cell wall biogenesis; peptidoglycan biosynthesis.</text>
</comment>
<evidence type="ECO:0000256" key="3">
    <source>
        <dbReference type="ARBA" id="ARBA00022960"/>
    </source>
</evidence>
<keyword evidence="6 7" id="KW-0961">Cell wall biogenesis/degradation</keyword>
<reference evidence="9" key="1">
    <citation type="submission" date="2019-05" db="EMBL/GenBank/DDBJ databases">
        <title>Complete genome sequencing of Dialister sp. strain 5BBH33.</title>
        <authorList>
            <person name="Sakamoto M."/>
            <person name="Murakami T."/>
            <person name="Mori H."/>
        </authorList>
    </citation>
    <scope>NUCLEOTIDE SEQUENCE [LARGE SCALE GENOMIC DNA]</scope>
    <source>
        <strain evidence="9">5BBH33</strain>
    </source>
</reference>
<evidence type="ECO:0000313" key="9">
    <source>
        <dbReference type="Proteomes" id="UP000320585"/>
    </source>
</evidence>
<feature type="binding site" evidence="7">
    <location>
        <begin position="74"/>
        <end position="75"/>
    </location>
    <ligand>
        <name>substrate</name>
    </ligand>
</feature>
<dbReference type="GO" id="GO:0008881">
    <property type="term" value="F:glutamate racemase activity"/>
    <property type="evidence" value="ECO:0007669"/>
    <property type="project" value="UniProtKB-UniRule"/>
</dbReference>
<accession>A0A8D5A5B3</accession>
<evidence type="ECO:0000256" key="4">
    <source>
        <dbReference type="ARBA" id="ARBA00022984"/>
    </source>
</evidence>
<feature type="binding site" evidence="7">
    <location>
        <begin position="179"/>
        <end position="180"/>
    </location>
    <ligand>
        <name>substrate</name>
    </ligand>
</feature>
<feature type="active site" description="Proton donor/acceptor" evidence="7">
    <location>
        <position position="73"/>
    </location>
</feature>
<keyword evidence="4 7" id="KW-0573">Peptidoglycan synthesis</keyword>
<feature type="binding site" evidence="7">
    <location>
        <begin position="42"/>
        <end position="43"/>
    </location>
    <ligand>
        <name>substrate</name>
    </ligand>
</feature>
<feature type="binding site" evidence="7">
    <location>
        <begin position="10"/>
        <end position="11"/>
    </location>
    <ligand>
        <name>substrate</name>
    </ligand>
</feature>
<comment type="function">
    <text evidence="7">Provides the (R)-glutamate required for cell wall biosynthesis.</text>
</comment>
<evidence type="ECO:0000256" key="1">
    <source>
        <dbReference type="ARBA" id="ARBA00001602"/>
    </source>
</evidence>
<organism evidence="8 9">
    <name type="scientific">Dialister hominis</name>
    <dbReference type="NCBI Taxonomy" id="2582419"/>
    <lineage>
        <taxon>Bacteria</taxon>
        <taxon>Bacillati</taxon>
        <taxon>Bacillota</taxon>
        <taxon>Negativicutes</taxon>
        <taxon>Veillonellales</taxon>
        <taxon>Veillonellaceae</taxon>
        <taxon>Dialister</taxon>
    </lineage>
</organism>
<dbReference type="AlphaFoldDB" id="A0A8D5A5B3"/>
<dbReference type="SUPFAM" id="SSF53681">
    <property type="entry name" value="Aspartate/glutamate racemase"/>
    <property type="match status" value="2"/>
</dbReference>
<dbReference type="GO" id="GO:0071555">
    <property type="term" value="P:cell wall organization"/>
    <property type="evidence" value="ECO:0007669"/>
    <property type="project" value="UniProtKB-KW"/>
</dbReference>
<dbReference type="EC" id="5.1.1.3" evidence="2 7"/>
<dbReference type="HAMAP" id="MF_00258">
    <property type="entry name" value="Glu_racemase"/>
    <property type="match status" value="1"/>
</dbReference>
<comment type="catalytic activity">
    <reaction evidence="1 7">
        <text>L-glutamate = D-glutamate</text>
        <dbReference type="Rhea" id="RHEA:12813"/>
        <dbReference type="ChEBI" id="CHEBI:29985"/>
        <dbReference type="ChEBI" id="CHEBI:29986"/>
        <dbReference type="EC" id="5.1.1.3"/>
    </reaction>
</comment>
<feature type="active site" description="Proton donor/acceptor" evidence="7">
    <location>
        <position position="178"/>
    </location>
</feature>
<dbReference type="GO" id="GO:0009252">
    <property type="term" value="P:peptidoglycan biosynthetic process"/>
    <property type="evidence" value="ECO:0007669"/>
    <property type="project" value="UniProtKB-UniRule"/>
</dbReference>
<evidence type="ECO:0000256" key="5">
    <source>
        <dbReference type="ARBA" id="ARBA00023235"/>
    </source>
</evidence>
<dbReference type="InterPro" id="IPR001920">
    <property type="entry name" value="Asp/Glu_race"/>
</dbReference>
<dbReference type="Proteomes" id="UP000320585">
    <property type="component" value="Chromosome"/>
</dbReference>
<keyword evidence="5 7" id="KW-0413">Isomerase</keyword>
<evidence type="ECO:0000256" key="6">
    <source>
        <dbReference type="ARBA" id="ARBA00023316"/>
    </source>
</evidence>
<keyword evidence="3 7" id="KW-0133">Cell shape</keyword>
<proteinExistence type="inferred from homology"/>
<dbReference type="RefSeq" id="WP_143332223.1">
    <property type="nucleotide sequence ID" value="NZ_AP019697.1"/>
</dbReference>
<dbReference type="InterPro" id="IPR004391">
    <property type="entry name" value="Glu_race"/>
</dbReference>
<sequence length="257" mass="28026">MDNRAVGVMDSGVGGLTVARVLAEKYPKEGIVFLGDTARNPYGERPVEEIVRFSEAIKDFLLKKDVKMILVACNTISFNVPPSFLEGDVPVIKMSMNVALPEDAKKIAVFATPATISAHSHKKYLAKAHPEVETVEIPCEGLAAAIERNEDKNSIRALLQSILKEYDTQGADTALLACTHFPLVKDVFKEVLPGVRFLDPALPTVEDGMKILREKGALADKKGEKHFYFTAGEDRAAGLVNKIFGMETVEKANLLGV</sequence>
<evidence type="ECO:0000313" key="8">
    <source>
        <dbReference type="EMBL" id="BBK24370.1"/>
    </source>
</evidence>
<gene>
    <name evidence="7 8" type="primary">murI</name>
    <name evidence="8" type="ORF">Dia5BBH33_03050</name>
</gene>
<dbReference type="GeneID" id="92715534"/>
<evidence type="ECO:0000256" key="7">
    <source>
        <dbReference type="HAMAP-Rule" id="MF_00258"/>
    </source>
</evidence>
<dbReference type="KEGG" id="dho:Dia5BBH33_03050"/>